<dbReference type="Pfam" id="PF02738">
    <property type="entry name" value="MoCoBD_1"/>
    <property type="match status" value="1"/>
</dbReference>
<proteinExistence type="predicted"/>
<dbReference type="PANTHER" id="PTHR11908:SF157">
    <property type="entry name" value="XANTHINE DEHYDROGENASE SUBUNIT D-RELATED"/>
    <property type="match status" value="1"/>
</dbReference>
<dbReference type="Gene3D" id="3.90.1170.50">
    <property type="entry name" value="Aldehyde oxidase/xanthine dehydrogenase, a/b hammerhead"/>
    <property type="match status" value="1"/>
</dbReference>
<dbReference type="SMART" id="SM01008">
    <property type="entry name" value="Ald_Xan_dh_C"/>
    <property type="match status" value="1"/>
</dbReference>
<keyword evidence="3" id="KW-1185">Reference proteome</keyword>
<dbReference type="GO" id="GO:0016491">
    <property type="term" value="F:oxidoreductase activity"/>
    <property type="evidence" value="ECO:0007669"/>
    <property type="project" value="InterPro"/>
</dbReference>
<dbReference type="Gene3D" id="3.30.365.10">
    <property type="entry name" value="Aldehyde oxidase/xanthine dehydrogenase, molybdopterin binding domain"/>
    <property type="match status" value="4"/>
</dbReference>
<protein>
    <submittedName>
        <fullName evidence="2">Aldehyde oxidase</fullName>
    </submittedName>
</protein>
<dbReference type="AlphaFoldDB" id="A0A2W2I8K9"/>
<evidence type="ECO:0000259" key="1">
    <source>
        <dbReference type="SMART" id="SM01008"/>
    </source>
</evidence>
<dbReference type="PANTHER" id="PTHR11908">
    <property type="entry name" value="XANTHINE DEHYDROGENASE"/>
    <property type="match status" value="1"/>
</dbReference>
<name>A0A2W2I8K9_9ACTN</name>
<dbReference type="EMBL" id="POUA01000017">
    <property type="protein sequence ID" value="PZG54447.1"/>
    <property type="molecule type" value="Genomic_DNA"/>
</dbReference>
<dbReference type="InterPro" id="IPR016208">
    <property type="entry name" value="Ald_Oxase/xanthine_DH-like"/>
</dbReference>
<dbReference type="InterPro" id="IPR046867">
    <property type="entry name" value="AldOxase/xan_DH_MoCoBD2"/>
</dbReference>
<dbReference type="InterPro" id="IPR000674">
    <property type="entry name" value="Ald_Oxase/Xan_DH_a/b"/>
</dbReference>
<sequence length="757" mass="79003">MTLLGSALHRSDSAAKVDGSARYTEDFQPDGLLHCAVVRSPLASARILGVDTARAADVPGVVRILTAADLPDRRWGTVIRDQPVLARDVVRFAGEPIALIAAESKAAANQAAELVELRLDPLPASVTMADALREDAWPVHEGQPNRREAARVRRGDVDACMLDAPFVVTTRIESHRVHQGYIEPRATLAEPDGAGGIAVTTASQAPFVVRQGLAALLDLPMSKISVRVPALGGGFGGKLHLGLAPLAAVTCLATGRPVRVVCSRAEDMRAGNPRENSIVELTSAVDRSGRILARRAVVYLDSGAYAFDTPMIASIAALMGTGPYRVDAIDLTAVPVATNTCPTGSFRGPSGPQMVYAVETHMNEIAAAAGLSPTEIRRRNLLRSGDRGPSGELLPDVTMGECLELAARRLEEWRRDEPAAGRGRRRGYGLACAWWLTSGAPAGATVTMNEDGTATVTTGGTEIGTGAVVVGVAALVADTLGLPLERVTVRSGSTDVGPYDSGSKGSRTLFGVGNAALMAAEAVAGQLRDEAAEQLEAAPEDLVLADGRVSVRGLPQASVAIADLVVGAINRTGPVVGTGRFRGAPIPLEGSILDGMRFDAFNEATFHCHAAEIELDPETGRIEVLRYLAVHEIGTVLNPDGARGQVEGGVVQGLGYALSEVLDVGADGTVRNADLVDYRLPTIADIPRQIETVFVAGHPGPSGPRGAKGIGEAPVIIPAAAIGAALRDILGDQPRALPFDPIRVAAFLDGVDETRQP</sequence>
<reference evidence="2 3" key="1">
    <citation type="submission" date="2018-01" db="EMBL/GenBank/DDBJ databases">
        <title>Draft genome sequence of Sphaerisporangium sp. 7K107.</title>
        <authorList>
            <person name="Sahin N."/>
            <person name="Saygin H."/>
            <person name="Ay H."/>
        </authorList>
    </citation>
    <scope>NUCLEOTIDE SEQUENCE [LARGE SCALE GENOMIC DNA]</scope>
    <source>
        <strain evidence="2 3">7K107</strain>
    </source>
</reference>
<comment type="caution">
    <text evidence="2">The sequence shown here is derived from an EMBL/GenBank/DDBJ whole genome shotgun (WGS) entry which is preliminary data.</text>
</comment>
<organism evidence="2 3">
    <name type="scientific">Spongiactinospora gelatinilytica</name>
    <dbReference type="NCBI Taxonomy" id="2666298"/>
    <lineage>
        <taxon>Bacteria</taxon>
        <taxon>Bacillati</taxon>
        <taxon>Actinomycetota</taxon>
        <taxon>Actinomycetes</taxon>
        <taxon>Streptosporangiales</taxon>
        <taxon>Streptosporangiaceae</taxon>
        <taxon>Spongiactinospora</taxon>
    </lineage>
</organism>
<accession>A0A2W2I8K9</accession>
<dbReference type="InterPro" id="IPR037165">
    <property type="entry name" value="AldOxase/xan_DH_Mopterin-bd_sf"/>
</dbReference>
<dbReference type="InterPro" id="IPR008274">
    <property type="entry name" value="AldOxase/xan_DH_MoCoBD1"/>
</dbReference>
<feature type="domain" description="Aldehyde oxidase/xanthine dehydrogenase a/b hammerhead" evidence="1">
    <location>
        <begin position="18"/>
        <end position="123"/>
    </location>
</feature>
<dbReference type="Proteomes" id="UP000248544">
    <property type="component" value="Unassembled WGS sequence"/>
</dbReference>
<evidence type="ECO:0000313" key="2">
    <source>
        <dbReference type="EMBL" id="PZG54447.1"/>
    </source>
</evidence>
<dbReference type="GO" id="GO:0005506">
    <property type="term" value="F:iron ion binding"/>
    <property type="evidence" value="ECO:0007669"/>
    <property type="project" value="InterPro"/>
</dbReference>
<dbReference type="Pfam" id="PF20256">
    <property type="entry name" value="MoCoBD_2"/>
    <property type="match status" value="1"/>
</dbReference>
<dbReference type="InterPro" id="IPR036856">
    <property type="entry name" value="Ald_Oxase/Xan_DH_a/b_sf"/>
</dbReference>
<dbReference type="Pfam" id="PF01315">
    <property type="entry name" value="Ald_Xan_dh_C"/>
    <property type="match status" value="1"/>
</dbReference>
<evidence type="ECO:0000313" key="3">
    <source>
        <dbReference type="Proteomes" id="UP000248544"/>
    </source>
</evidence>
<dbReference type="RefSeq" id="WP_111165726.1">
    <property type="nucleotide sequence ID" value="NZ_POUA01000017.1"/>
</dbReference>
<gene>
    <name evidence="2" type="ORF">C1I98_04120</name>
</gene>
<dbReference type="SUPFAM" id="SSF54665">
    <property type="entry name" value="CO dehydrogenase molybdoprotein N-domain-like"/>
    <property type="match status" value="1"/>
</dbReference>
<dbReference type="SUPFAM" id="SSF56003">
    <property type="entry name" value="Molybdenum cofactor-binding domain"/>
    <property type="match status" value="1"/>
</dbReference>